<proteinExistence type="predicted"/>
<sequence>MIVTCLSCDKKGGDEYRLFVTKSTLQTGLKESFKSVLLTKLLLLFENVSEAGLSDFVAVGNSRNVSEAFSGGKIVDWRITAIGVEVLDRLRDFQSCSSHWTRRTENVVTHMLAEEVSFSVPPAYFNCFC</sequence>
<organism evidence="1 2">
    <name type="scientific">Ficus carica</name>
    <name type="common">Common fig</name>
    <dbReference type="NCBI Taxonomy" id="3494"/>
    <lineage>
        <taxon>Eukaryota</taxon>
        <taxon>Viridiplantae</taxon>
        <taxon>Streptophyta</taxon>
        <taxon>Embryophyta</taxon>
        <taxon>Tracheophyta</taxon>
        <taxon>Spermatophyta</taxon>
        <taxon>Magnoliopsida</taxon>
        <taxon>eudicotyledons</taxon>
        <taxon>Gunneridae</taxon>
        <taxon>Pentapetalae</taxon>
        <taxon>rosids</taxon>
        <taxon>fabids</taxon>
        <taxon>Rosales</taxon>
        <taxon>Moraceae</taxon>
        <taxon>Ficeae</taxon>
        <taxon>Ficus</taxon>
    </lineage>
</organism>
<dbReference type="Proteomes" id="UP001187192">
    <property type="component" value="Unassembled WGS sequence"/>
</dbReference>
<name>A0AA88DMS2_FICCA</name>
<reference evidence="1" key="1">
    <citation type="submission" date="2023-07" db="EMBL/GenBank/DDBJ databases">
        <title>draft genome sequence of fig (Ficus carica).</title>
        <authorList>
            <person name="Takahashi T."/>
            <person name="Nishimura K."/>
        </authorList>
    </citation>
    <scope>NUCLEOTIDE SEQUENCE</scope>
</reference>
<accession>A0AA88DMS2</accession>
<keyword evidence="2" id="KW-1185">Reference proteome</keyword>
<dbReference type="AlphaFoldDB" id="A0AA88DMS2"/>
<protein>
    <submittedName>
        <fullName evidence="1">Uncharacterized protein</fullName>
    </submittedName>
</protein>
<comment type="caution">
    <text evidence="1">The sequence shown here is derived from an EMBL/GenBank/DDBJ whole genome shotgun (WGS) entry which is preliminary data.</text>
</comment>
<evidence type="ECO:0000313" key="1">
    <source>
        <dbReference type="EMBL" id="GMN58227.1"/>
    </source>
</evidence>
<evidence type="ECO:0000313" key="2">
    <source>
        <dbReference type="Proteomes" id="UP001187192"/>
    </source>
</evidence>
<dbReference type="EMBL" id="BTGU01000076">
    <property type="protein sequence ID" value="GMN58227.1"/>
    <property type="molecule type" value="Genomic_DNA"/>
</dbReference>
<gene>
    <name evidence="1" type="ORF">TIFTF001_027334</name>
</gene>